<reference evidence="2" key="2">
    <citation type="journal article" date="2015" name="Data Brief">
        <title>Shoot transcriptome of the giant reed, Arundo donax.</title>
        <authorList>
            <person name="Barrero R.A."/>
            <person name="Guerrero F.D."/>
            <person name="Moolhuijzen P."/>
            <person name="Goolsby J.A."/>
            <person name="Tidwell J."/>
            <person name="Bellgard S.E."/>
            <person name="Bellgard M.I."/>
        </authorList>
    </citation>
    <scope>NUCLEOTIDE SEQUENCE</scope>
    <source>
        <tissue evidence="2">Shoot tissue taken approximately 20 cm above the soil surface</tissue>
    </source>
</reference>
<dbReference type="AlphaFoldDB" id="A0A0A8YU78"/>
<sequence>MNVISVLMVCVGVCCNGCFFLLNAMICSSPVCLRKK</sequence>
<reference evidence="2" key="1">
    <citation type="submission" date="2014-09" db="EMBL/GenBank/DDBJ databases">
        <authorList>
            <person name="Magalhaes I.L.F."/>
            <person name="Oliveira U."/>
            <person name="Santos F.R."/>
            <person name="Vidigal T.H.D.A."/>
            <person name="Brescovit A.D."/>
            <person name="Santos A.J."/>
        </authorList>
    </citation>
    <scope>NUCLEOTIDE SEQUENCE</scope>
    <source>
        <tissue evidence="2">Shoot tissue taken approximately 20 cm above the soil surface</tissue>
    </source>
</reference>
<proteinExistence type="predicted"/>
<evidence type="ECO:0000313" key="2">
    <source>
        <dbReference type="EMBL" id="JAD30131.1"/>
    </source>
</evidence>
<accession>A0A0A8YU78</accession>
<name>A0A0A8YU78_ARUDO</name>
<dbReference type="EMBL" id="GBRH01267764">
    <property type="protein sequence ID" value="JAD30131.1"/>
    <property type="molecule type" value="Transcribed_RNA"/>
</dbReference>
<keyword evidence="1" id="KW-0812">Transmembrane</keyword>
<feature type="transmembrane region" description="Helical" evidence="1">
    <location>
        <begin position="6"/>
        <end position="26"/>
    </location>
</feature>
<organism evidence="2">
    <name type="scientific">Arundo donax</name>
    <name type="common">Giant reed</name>
    <name type="synonym">Donax arundinaceus</name>
    <dbReference type="NCBI Taxonomy" id="35708"/>
    <lineage>
        <taxon>Eukaryota</taxon>
        <taxon>Viridiplantae</taxon>
        <taxon>Streptophyta</taxon>
        <taxon>Embryophyta</taxon>
        <taxon>Tracheophyta</taxon>
        <taxon>Spermatophyta</taxon>
        <taxon>Magnoliopsida</taxon>
        <taxon>Liliopsida</taxon>
        <taxon>Poales</taxon>
        <taxon>Poaceae</taxon>
        <taxon>PACMAD clade</taxon>
        <taxon>Arundinoideae</taxon>
        <taxon>Arundineae</taxon>
        <taxon>Arundo</taxon>
    </lineage>
</organism>
<keyword evidence="1" id="KW-0472">Membrane</keyword>
<protein>
    <submittedName>
        <fullName evidence="2">Uncharacterized protein</fullName>
    </submittedName>
</protein>
<evidence type="ECO:0000256" key="1">
    <source>
        <dbReference type="SAM" id="Phobius"/>
    </source>
</evidence>
<keyword evidence="1" id="KW-1133">Transmembrane helix</keyword>